<organism evidence="2 3">
    <name type="scientific">Acaryochloris thomasi RCC1774</name>
    <dbReference type="NCBI Taxonomy" id="1764569"/>
    <lineage>
        <taxon>Bacteria</taxon>
        <taxon>Bacillati</taxon>
        <taxon>Cyanobacteriota</taxon>
        <taxon>Cyanophyceae</taxon>
        <taxon>Acaryochloridales</taxon>
        <taxon>Acaryochloridaceae</taxon>
        <taxon>Acaryochloris</taxon>
        <taxon>Acaryochloris thomasi</taxon>
    </lineage>
</organism>
<feature type="transmembrane region" description="Helical" evidence="1">
    <location>
        <begin position="185"/>
        <end position="203"/>
    </location>
</feature>
<accession>A0A2W1JS80</accession>
<feature type="transmembrane region" description="Helical" evidence="1">
    <location>
        <begin position="154"/>
        <end position="173"/>
    </location>
</feature>
<evidence type="ECO:0008006" key="4">
    <source>
        <dbReference type="Google" id="ProtNLM"/>
    </source>
</evidence>
<keyword evidence="1" id="KW-1133">Transmembrane helix</keyword>
<protein>
    <recommendedName>
        <fullName evidence="4">DUF2834 domain-containing protein</fullName>
    </recommendedName>
</protein>
<feature type="transmembrane region" description="Helical" evidence="1">
    <location>
        <begin position="7"/>
        <end position="24"/>
    </location>
</feature>
<dbReference type="Proteomes" id="UP000248857">
    <property type="component" value="Unassembled WGS sequence"/>
</dbReference>
<feature type="transmembrane region" description="Helical" evidence="1">
    <location>
        <begin position="80"/>
        <end position="98"/>
    </location>
</feature>
<dbReference type="OrthoDB" id="482433at2"/>
<proteinExistence type="predicted"/>
<name>A0A2W1JS80_9CYAN</name>
<keyword evidence="1" id="KW-0812">Transmembrane</keyword>
<keyword evidence="3" id="KW-1185">Reference proteome</keyword>
<evidence type="ECO:0000313" key="3">
    <source>
        <dbReference type="Proteomes" id="UP000248857"/>
    </source>
</evidence>
<evidence type="ECO:0000313" key="2">
    <source>
        <dbReference type="EMBL" id="PZD72824.1"/>
    </source>
</evidence>
<dbReference type="EMBL" id="PQWO01000008">
    <property type="protein sequence ID" value="PZD72824.1"/>
    <property type="molecule type" value="Genomic_DNA"/>
</dbReference>
<evidence type="ECO:0000256" key="1">
    <source>
        <dbReference type="SAM" id="Phobius"/>
    </source>
</evidence>
<dbReference type="PANTHER" id="PTHR36009">
    <property type="match status" value="1"/>
</dbReference>
<reference evidence="2 3" key="1">
    <citation type="journal article" date="2018" name="Sci. Rep.">
        <title>A novel species of the marine cyanobacterium Acaryochloris with a unique pigment content and lifestyle.</title>
        <authorList>
            <person name="Partensky F."/>
            <person name="Six C."/>
            <person name="Ratin M."/>
            <person name="Garczarek L."/>
            <person name="Vaulot D."/>
            <person name="Probert I."/>
            <person name="Calteau A."/>
            <person name="Gourvil P."/>
            <person name="Marie D."/>
            <person name="Grebert T."/>
            <person name="Bouchier C."/>
            <person name="Le Panse S."/>
            <person name="Gachenot M."/>
            <person name="Rodriguez F."/>
            <person name="Garrido J.L."/>
        </authorList>
    </citation>
    <scope>NUCLEOTIDE SEQUENCE [LARGE SCALE GENOMIC DNA]</scope>
    <source>
        <strain evidence="2 3">RCC1774</strain>
    </source>
</reference>
<feature type="transmembrane region" description="Helical" evidence="1">
    <location>
        <begin position="44"/>
        <end position="68"/>
    </location>
</feature>
<gene>
    <name evidence="2" type="ORF">C1752_03329</name>
</gene>
<dbReference type="RefSeq" id="WP_110986768.1">
    <property type="nucleotide sequence ID" value="NZ_CAWNWM010000008.1"/>
</dbReference>
<comment type="caution">
    <text evidence="2">The sequence shown here is derived from an EMBL/GenBank/DDBJ whole genome shotgun (WGS) entry which is preliminary data.</text>
</comment>
<sequence length="220" mass="24491">MIRKISFTLLWVAFVGYAFFFAPADQGNTLPLIQQLSTGQWAGINPLIIALFNLMGIWPMIYGSILFADGCSQKIPAWPFAAASFGLGAFALLPYLALREPAPELSGNPDRLLKFWDSRWLAIALSGGAISLLVYGFIQGDWSDFIQQCQINRFIHVMSLDFCMLSLLFPTLIGDDLARRHMDSRWWVISVVPLLGAIAYLMLRSPLPFASPLITESEAN</sequence>
<feature type="transmembrane region" description="Helical" evidence="1">
    <location>
        <begin position="118"/>
        <end position="138"/>
    </location>
</feature>
<dbReference type="AlphaFoldDB" id="A0A2W1JS80"/>
<keyword evidence="1" id="KW-0472">Membrane</keyword>
<dbReference type="PANTHER" id="PTHR36009:SF3">
    <property type="entry name" value="TRANSMEMBRANE PROTEIN"/>
    <property type="match status" value="1"/>
</dbReference>